<dbReference type="SUPFAM" id="SSF56784">
    <property type="entry name" value="HAD-like"/>
    <property type="match status" value="1"/>
</dbReference>
<dbReference type="InterPro" id="IPR052550">
    <property type="entry name" value="Pyrimidine_5'-ntase_YjjG"/>
</dbReference>
<evidence type="ECO:0000313" key="1">
    <source>
        <dbReference type="EMBL" id="MCL1047436.1"/>
    </source>
</evidence>
<dbReference type="Pfam" id="PF00702">
    <property type="entry name" value="Hydrolase"/>
    <property type="match status" value="1"/>
</dbReference>
<dbReference type="InterPro" id="IPR036412">
    <property type="entry name" value="HAD-like_sf"/>
</dbReference>
<name>A0ABT0KUB5_9GAMM</name>
<dbReference type="RefSeq" id="WP_248956802.1">
    <property type="nucleotide sequence ID" value="NZ_JAKIKU010000014.1"/>
</dbReference>
<dbReference type="NCBIfam" id="TIGR01549">
    <property type="entry name" value="HAD-SF-IA-v1"/>
    <property type="match status" value="1"/>
</dbReference>
<dbReference type="NCBIfam" id="NF006976">
    <property type="entry name" value="PRK09449.1"/>
    <property type="match status" value="1"/>
</dbReference>
<dbReference type="SFLD" id="SFLDS00003">
    <property type="entry name" value="Haloacid_Dehalogenase"/>
    <property type="match status" value="1"/>
</dbReference>
<proteinExistence type="predicted"/>
<dbReference type="SFLD" id="SFLDG01129">
    <property type="entry name" value="C1.5:_HAD__Beta-PGM__Phosphata"/>
    <property type="match status" value="1"/>
</dbReference>
<reference evidence="1 2" key="1">
    <citation type="submission" date="2022-01" db="EMBL/GenBank/DDBJ databases">
        <title>Whole genome-based taxonomy of the Shewanellaceae.</title>
        <authorList>
            <person name="Martin-Rodriguez A.J."/>
        </authorList>
    </citation>
    <scope>NUCLEOTIDE SEQUENCE [LARGE SCALE GENOMIC DNA]</scope>
    <source>
        <strain evidence="1 2">DSM 24955</strain>
    </source>
</reference>
<dbReference type="Proteomes" id="UP001202134">
    <property type="component" value="Unassembled WGS sequence"/>
</dbReference>
<dbReference type="Gene3D" id="3.40.50.1000">
    <property type="entry name" value="HAD superfamily/HAD-like"/>
    <property type="match status" value="1"/>
</dbReference>
<gene>
    <name evidence="1" type="primary">yjjG</name>
    <name evidence="1" type="ORF">L2737_19220</name>
</gene>
<comment type="caution">
    <text evidence="1">The sequence shown here is derived from an EMBL/GenBank/DDBJ whole genome shotgun (WGS) entry which is preliminary data.</text>
</comment>
<keyword evidence="2" id="KW-1185">Reference proteome</keyword>
<dbReference type="EC" id="3.1.3.5" evidence="1"/>
<dbReference type="NCBIfam" id="TIGR02254">
    <property type="entry name" value="YjjG_YfnB"/>
    <property type="match status" value="1"/>
</dbReference>
<dbReference type="InterPro" id="IPR006439">
    <property type="entry name" value="HAD-SF_hydro_IA"/>
</dbReference>
<evidence type="ECO:0000313" key="2">
    <source>
        <dbReference type="Proteomes" id="UP001202134"/>
    </source>
</evidence>
<dbReference type="PRINTS" id="PR00413">
    <property type="entry name" value="HADHALOGNASE"/>
</dbReference>
<dbReference type="InterPro" id="IPR023214">
    <property type="entry name" value="HAD_sf"/>
</dbReference>
<organism evidence="1 2">
    <name type="scientific">Shewanella electrodiphila</name>
    <dbReference type="NCBI Taxonomy" id="934143"/>
    <lineage>
        <taxon>Bacteria</taxon>
        <taxon>Pseudomonadati</taxon>
        <taxon>Pseudomonadota</taxon>
        <taxon>Gammaproteobacteria</taxon>
        <taxon>Alteromonadales</taxon>
        <taxon>Shewanellaceae</taxon>
        <taxon>Shewanella</taxon>
    </lineage>
</organism>
<dbReference type="PANTHER" id="PTHR47478:SF1">
    <property type="entry name" value="PYRIMIDINE 5'-NUCLEOTIDASE YJJG"/>
    <property type="match status" value="1"/>
</dbReference>
<sequence>MKYQWILFDADETLFDFDIFAGLKLMFSRFDIDFDNNDFAFYQSVNKQLWVDYQQGLIDAAQLQHTRFLHWSEKLGVTTKRLNSDFLAAMADICQPLPGAKKLVSSLEGKATLGIITNGLTELQNVRLERTGFKSSFEHVVISEQFGKAKPDVSIFEHTFELMGNPDKNTVLMVGDNLHSDILGGVNAGIDTCWLNHHGKETVDGITPTFEVKDLHQLHDELHALK</sequence>
<protein>
    <submittedName>
        <fullName evidence="1">Pyrimidine 5'-nucleotidase</fullName>
        <ecNumber evidence="1">3.1.3.5</ecNumber>
    </submittedName>
</protein>
<dbReference type="PANTHER" id="PTHR47478">
    <property type="match status" value="1"/>
</dbReference>
<dbReference type="InterPro" id="IPR023198">
    <property type="entry name" value="PGP-like_dom2"/>
</dbReference>
<dbReference type="InterPro" id="IPR011951">
    <property type="entry name" value="HAD-SF_hydro_IA_YjjG/PynA"/>
</dbReference>
<dbReference type="EMBL" id="JAKIKU010000014">
    <property type="protein sequence ID" value="MCL1047436.1"/>
    <property type="molecule type" value="Genomic_DNA"/>
</dbReference>
<accession>A0ABT0KUB5</accession>
<keyword evidence="1" id="KW-0378">Hydrolase</keyword>
<dbReference type="Gene3D" id="1.10.150.240">
    <property type="entry name" value="Putative phosphatase, domain 2"/>
    <property type="match status" value="1"/>
</dbReference>
<dbReference type="GO" id="GO:0008253">
    <property type="term" value="F:5'-nucleotidase activity"/>
    <property type="evidence" value="ECO:0007669"/>
    <property type="project" value="UniProtKB-EC"/>
</dbReference>